<protein>
    <submittedName>
        <fullName evidence="1">Uncharacterized protein</fullName>
    </submittedName>
</protein>
<organism evidence="1">
    <name type="scientific">Rhizophora mucronata</name>
    <name type="common">Asiatic mangrove</name>
    <dbReference type="NCBI Taxonomy" id="61149"/>
    <lineage>
        <taxon>Eukaryota</taxon>
        <taxon>Viridiplantae</taxon>
        <taxon>Streptophyta</taxon>
        <taxon>Embryophyta</taxon>
        <taxon>Tracheophyta</taxon>
        <taxon>Spermatophyta</taxon>
        <taxon>Magnoliopsida</taxon>
        <taxon>eudicotyledons</taxon>
        <taxon>Gunneridae</taxon>
        <taxon>Pentapetalae</taxon>
        <taxon>rosids</taxon>
        <taxon>fabids</taxon>
        <taxon>Malpighiales</taxon>
        <taxon>Rhizophoraceae</taxon>
        <taxon>Rhizophora</taxon>
    </lineage>
</organism>
<accession>A0A2P2PS97</accession>
<proteinExistence type="predicted"/>
<evidence type="ECO:0000313" key="1">
    <source>
        <dbReference type="EMBL" id="MBX57610.1"/>
    </source>
</evidence>
<dbReference type="AlphaFoldDB" id="A0A2P2PS97"/>
<reference evidence="1" key="1">
    <citation type="submission" date="2018-02" db="EMBL/GenBank/DDBJ databases">
        <title>Rhizophora mucronata_Transcriptome.</title>
        <authorList>
            <person name="Meera S.P."/>
            <person name="Sreeshan A."/>
            <person name="Augustine A."/>
        </authorList>
    </citation>
    <scope>NUCLEOTIDE SEQUENCE</scope>
    <source>
        <tissue evidence="1">Leaf</tissue>
    </source>
</reference>
<dbReference type="EMBL" id="GGEC01077126">
    <property type="protein sequence ID" value="MBX57610.1"/>
    <property type="molecule type" value="Transcribed_RNA"/>
</dbReference>
<sequence>MVMLRILLKINFDKILSHQ</sequence>
<name>A0A2P2PS97_RHIMU</name>